<evidence type="ECO:0000256" key="4">
    <source>
        <dbReference type="ARBA" id="ARBA00022617"/>
    </source>
</evidence>
<evidence type="ECO:0000313" key="13">
    <source>
        <dbReference type="EMBL" id="MCL7027411.1"/>
    </source>
</evidence>
<dbReference type="GO" id="GO:0005506">
    <property type="term" value="F:iron ion binding"/>
    <property type="evidence" value="ECO:0007669"/>
    <property type="project" value="InterPro"/>
</dbReference>
<dbReference type="InterPro" id="IPR036396">
    <property type="entry name" value="Cyt_P450_sf"/>
</dbReference>
<evidence type="ECO:0000256" key="11">
    <source>
        <dbReference type="PIRSR" id="PIRSR602401-1"/>
    </source>
</evidence>
<gene>
    <name evidence="13" type="ORF">MKW94_005506</name>
</gene>
<accession>A0AA41V1K8</accession>
<dbReference type="AlphaFoldDB" id="A0AA41V1K8"/>
<keyword evidence="14" id="KW-1185">Reference proteome</keyword>
<evidence type="ECO:0000256" key="7">
    <source>
        <dbReference type="ARBA" id="ARBA00022989"/>
    </source>
</evidence>
<keyword evidence="10" id="KW-0472">Membrane</keyword>
<dbReference type="GO" id="GO:0004497">
    <property type="term" value="F:monooxygenase activity"/>
    <property type="evidence" value="ECO:0007669"/>
    <property type="project" value="UniProtKB-KW"/>
</dbReference>
<dbReference type="PANTHER" id="PTHR47947:SF26">
    <property type="entry name" value="CYTOCHROME P450"/>
    <property type="match status" value="1"/>
</dbReference>
<keyword evidence="8 12" id="KW-0560">Oxidoreductase</keyword>
<comment type="similarity">
    <text evidence="12">Belongs to the cytochrome P450 family.</text>
</comment>
<evidence type="ECO:0000256" key="6">
    <source>
        <dbReference type="ARBA" id="ARBA00022723"/>
    </source>
</evidence>
<comment type="subcellular location">
    <subcellularLocation>
        <location evidence="2">Membrane</location>
        <topology evidence="2">Single-pass membrane protein</topology>
    </subcellularLocation>
</comment>
<keyword evidence="7" id="KW-1133">Transmembrane helix</keyword>
<dbReference type="PRINTS" id="PR00385">
    <property type="entry name" value="P450"/>
</dbReference>
<organism evidence="13 14">
    <name type="scientific">Papaver nudicaule</name>
    <name type="common">Iceland poppy</name>
    <dbReference type="NCBI Taxonomy" id="74823"/>
    <lineage>
        <taxon>Eukaryota</taxon>
        <taxon>Viridiplantae</taxon>
        <taxon>Streptophyta</taxon>
        <taxon>Embryophyta</taxon>
        <taxon>Tracheophyta</taxon>
        <taxon>Spermatophyta</taxon>
        <taxon>Magnoliopsida</taxon>
        <taxon>Ranunculales</taxon>
        <taxon>Papaveraceae</taxon>
        <taxon>Papaveroideae</taxon>
        <taxon>Papaver</taxon>
    </lineage>
</organism>
<comment type="cofactor">
    <cofactor evidence="1 11">
        <name>heme</name>
        <dbReference type="ChEBI" id="CHEBI:30413"/>
    </cofactor>
</comment>
<dbReference type="InterPro" id="IPR002401">
    <property type="entry name" value="Cyt_P450_E_grp-I"/>
</dbReference>
<dbReference type="GO" id="GO:0016705">
    <property type="term" value="F:oxidoreductase activity, acting on paired donors, with incorporation or reduction of molecular oxygen"/>
    <property type="evidence" value="ECO:0007669"/>
    <property type="project" value="InterPro"/>
</dbReference>
<protein>
    <recommendedName>
        <fullName evidence="15">Cytochrome P450</fullName>
    </recommendedName>
</protein>
<evidence type="ECO:0000256" key="1">
    <source>
        <dbReference type="ARBA" id="ARBA00001971"/>
    </source>
</evidence>
<evidence type="ECO:0008006" key="15">
    <source>
        <dbReference type="Google" id="ProtNLM"/>
    </source>
</evidence>
<keyword evidence="9 11" id="KW-0408">Iron</keyword>
<comment type="caution">
    <text evidence="13">The sequence shown here is derived from an EMBL/GenBank/DDBJ whole genome shotgun (WGS) entry which is preliminary data.</text>
</comment>
<dbReference type="InterPro" id="IPR017972">
    <property type="entry name" value="Cyt_P450_CS"/>
</dbReference>
<evidence type="ECO:0000256" key="10">
    <source>
        <dbReference type="ARBA" id="ARBA00023136"/>
    </source>
</evidence>
<keyword evidence="5" id="KW-0812">Transmembrane</keyword>
<dbReference type="GO" id="GO:0016020">
    <property type="term" value="C:membrane"/>
    <property type="evidence" value="ECO:0007669"/>
    <property type="project" value="UniProtKB-SubCell"/>
</dbReference>
<keyword evidence="4 11" id="KW-0349">Heme</keyword>
<sequence length="411" mass="46960">MFGFAPYGPYWREIRKIATTELLSERRLAMLKNVYISEINLRINELHQLWMDKNSSRKMNEWFGDLAFNVVARMIAGKRYFGKSTNCEEKETRRYREALNDCMHLVGIFVVSDAVPFLGCLDFQGYQKRMKKTAKEIDYFLGKWVDEHRQYLKDKHLSEIDQQDDFINVLLLNLNDQPIYGRDPDTIIKSTCLSLILGGSDTTSVTLTWALSLLLNNRRVLEKAQDELDIHVGRERQVEESDVKNLVYLQAIVKETLRLYPATPLSAPRMAMEDCTVAGFQVTKGTQLMLNLWKLHRDPHFWGPDPLEFRPERFLTANSSTGSGHDTSDIDVKGRHFELLPFGSGRRMCPGVSFALQVLYLTLATLLQGFHLSTPTDSPVDMTENSGLSCPKATPLAVFLTPRLPLSCDVI</sequence>
<evidence type="ECO:0000256" key="2">
    <source>
        <dbReference type="ARBA" id="ARBA00004167"/>
    </source>
</evidence>
<reference evidence="13" key="1">
    <citation type="submission" date="2022-03" db="EMBL/GenBank/DDBJ databases">
        <title>A functionally conserved STORR gene fusion in Papaver species that diverged 16.8 million years ago.</title>
        <authorList>
            <person name="Catania T."/>
        </authorList>
    </citation>
    <scope>NUCLEOTIDE SEQUENCE</scope>
    <source>
        <strain evidence="13">S-191538</strain>
    </source>
</reference>
<evidence type="ECO:0000256" key="9">
    <source>
        <dbReference type="ARBA" id="ARBA00023004"/>
    </source>
</evidence>
<name>A0AA41V1K8_PAPNU</name>
<dbReference type="Pfam" id="PF00067">
    <property type="entry name" value="p450"/>
    <property type="match status" value="1"/>
</dbReference>
<dbReference type="PANTHER" id="PTHR47947">
    <property type="entry name" value="CYTOCHROME P450 82C3-RELATED"/>
    <property type="match status" value="1"/>
</dbReference>
<dbReference type="InterPro" id="IPR001128">
    <property type="entry name" value="Cyt_P450"/>
</dbReference>
<dbReference type="Proteomes" id="UP001177140">
    <property type="component" value="Unassembled WGS sequence"/>
</dbReference>
<evidence type="ECO:0000256" key="5">
    <source>
        <dbReference type="ARBA" id="ARBA00022692"/>
    </source>
</evidence>
<dbReference type="PROSITE" id="PS00086">
    <property type="entry name" value="CYTOCHROME_P450"/>
    <property type="match status" value="1"/>
</dbReference>
<keyword evidence="6 11" id="KW-0479">Metal-binding</keyword>
<evidence type="ECO:0000256" key="12">
    <source>
        <dbReference type="RuleBase" id="RU000461"/>
    </source>
</evidence>
<evidence type="ECO:0000256" key="3">
    <source>
        <dbReference type="ARBA" id="ARBA00004913"/>
    </source>
</evidence>
<dbReference type="PRINTS" id="PR00463">
    <property type="entry name" value="EP450I"/>
</dbReference>
<dbReference type="FunFam" id="1.10.630.10:FF:000026">
    <property type="entry name" value="Cytochrome P450 82C4"/>
    <property type="match status" value="1"/>
</dbReference>
<dbReference type="EMBL" id="JAJJMA010067882">
    <property type="protein sequence ID" value="MCL7027411.1"/>
    <property type="molecule type" value="Genomic_DNA"/>
</dbReference>
<keyword evidence="12" id="KW-0503">Monooxygenase</keyword>
<comment type="pathway">
    <text evidence="3">Alkaloid biosynthesis.</text>
</comment>
<dbReference type="InterPro" id="IPR050651">
    <property type="entry name" value="Plant_Cytochrome_P450_Monoox"/>
</dbReference>
<dbReference type="SUPFAM" id="SSF48264">
    <property type="entry name" value="Cytochrome P450"/>
    <property type="match status" value="1"/>
</dbReference>
<evidence type="ECO:0000256" key="8">
    <source>
        <dbReference type="ARBA" id="ARBA00023002"/>
    </source>
</evidence>
<proteinExistence type="inferred from homology"/>
<dbReference type="Gene3D" id="1.10.630.10">
    <property type="entry name" value="Cytochrome P450"/>
    <property type="match status" value="1"/>
</dbReference>
<dbReference type="GO" id="GO:0033075">
    <property type="term" value="P:isoquinoline alkaloid biosynthetic process"/>
    <property type="evidence" value="ECO:0007669"/>
    <property type="project" value="UniProtKB-ARBA"/>
</dbReference>
<evidence type="ECO:0000313" key="14">
    <source>
        <dbReference type="Proteomes" id="UP001177140"/>
    </source>
</evidence>
<feature type="binding site" description="axial binding residue" evidence="11">
    <location>
        <position position="349"/>
    </location>
    <ligand>
        <name>heme</name>
        <dbReference type="ChEBI" id="CHEBI:30413"/>
    </ligand>
    <ligandPart>
        <name>Fe</name>
        <dbReference type="ChEBI" id="CHEBI:18248"/>
    </ligandPart>
</feature>
<dbReference type="GO" id="GO:0020037">
    <property type="term" value="F:heme binding"/>
    <property type="evidence" value="ECO:0007669"/>
    <property type="project" value="InterPro"/>
</dbReference>